<evidence type="ECO:0000256" key="3">
    <source>
        <dbReference type="ARBA" id="ARBA00022801"/>
    </source>
</evidence>
<dbReference type="GO" id="GO:0006508">
    <property type="term" value="P:proteolysis"/>
    <property type="evidence" value="ECO:0007669"/>
    <property type="project" value="UniProtKB-KW"/>
</dbReference>
<dbReference type="SMART" id="SM01179">
    <property type="entry name" value="DUF862"/>
    <property type="match status" value="1"/>
</dbReference>
<evidence type="ECO:0000256" key="2">
    <source>
        <dbReference type="ARBA" id="ARBA00022670"/>
    </source>
</evidence>
<dbReference type="OrthoDB" id="412286at2759"/>
<dbReference type="GO" id="GO:0016579">
    <property type="term" value="P:protein deubiquitination"/>
    <property type="evidence" value="ECO:0007669"/>
    <property type="project" value="TreeGrafter"/>
</dbReference>
<dbReference type="PANTHER" id="PTHR12378">
    <property type="entry name" value="DESUMOYLATING ISOPEPTIDASE"/>
    <property type="match status" value="1"/>
</dbReference>
<dbReference type="AlphaFoldDB" id="A0A197KD26"/>
<accession>A0A197KD26</accession>
<feature type="domain" description="PPPDE" evidence="4">
    <location>
        <begin position="10"/>
        <end position="151"/>
    </location>
</feature>
<keyword evidence="3" id="KW-0378">Hydrolase</keyword>
<dbReference type="EMBL" id="KV442018">
    <property type="protein sequence ID" value="OAQ34294.1"/>
    <property type="molecule type" value="Genomic_DNA"/>
</dbReference>
<dbReference type="Gene3D" id="3.90.1720.30">
    <property type="entry name" value="PPPDE domains"/>
    <property type="match status" value="1"/>
</dbReference>
<evidence type="ECO:0000313" key="5">
    <source>
        <dbReference type="EMBL" id="OAQ34294.1"/>
    </source>
</evidence>
<organism evidence="5 6">
    <name type="scientific">Linnemannia elongata AG-77</name>
    <dbReference type="NCBI Taxonomy" id="1314771"/>
    <lineage>
        <taxon>Eukaryota</taxon>
        <taxon>Fungi</taxon>
        <taxon>Fungi incertae sedis</taxon>
        <taxon>Mucoromycota</taxon>
        <taxon>Mortierellomycotina</taxon>
        <taxon>Mortierellomycetes</taxon>
        <taxon>Mortierellales</taxon>
        <taxon>Mortierellaceae</taxon>
        <taxon>Linnemannia</taxon>
    </lineage>
</organism>
<dbReference type="Pfam" id="PF05903">
    <property type="entry name" value="Peptidase_C97"/>
    <property type="match status" value="1"/>
</dbReference>
<dbReference type="InterPro" id="IPR008580">
    <property type="entry name" value="PPPDE_dom"/>
</dbReference>
<dbReference type="PROSITE" id="PS51858">
    <property type="entry name" value="PPPDE"/>
    <property type="match status" value="1"/>
</dbReference>
<name>A0A197KD26_9FUNG</name>
<reference evidence="5 6" key="1">
    <citation type="submission" date="2016-05" db="EMBL/GenBank/DDBJ databases">
        <title>Genome sequencing reveals origins of a unique bacterial endosymbiosis in the earliest lineages of terrestrial Fungi.</title>
        <authorList>
            <consortium name="DOE Joint Genome Institute"/>
            <person name="Uehling J."/>
            <person name="Gryganskyi A."/>
            <person name="Hameed K."/>
            <person name="Tschaplinski T."/>
            <person name="Misztal P."/>
            <person name="Wu S."/>
            <person name="Desiro A."/>
            <person name="Vande Pol N."/>
            <person name="Du Z.-Y."/>
            <person name="Zienkiewicz A."/>
            <person name="Zienkiewicz K."/>
            <person name="Morin E."/>
            <person name="Tisserant E."/>
            <person name="Splivallo R."/>
            <person name="Hainaut M."/>
            <person name="Henrissat B."/>
            <person name="Ohm R."/>
            <person name="Kuo A."/>
            <person name="Yan J."/>
            <person name="Lipzen A."/>
            <person name="Nolan M."/>
            <person name="Labutti K."/>
            <person name="Barry K."/>
            <person name="Goldstein A."/>
            <person name="Labbe J."/>
            <person name="Schadt C."/>
            <person name="Tuskan G."/>
            <person name="Grigoriev I."/>
            <person name="Martin F."/>
            <person name="Vilgalys R."/>
            <person name="Bonito G."/>
        </authorList>
    </citation>
    <scope>NUCLEOTIDE SEQUENCE [LARGE SCALE GENOMIC DNA]</scope>
    <source>
        <strain evidence="5 6">AG-77</strain>
    </source>
</reference>
<evidence type="ECO:0000259" key="4">
    <source>
        <dbReference type="PROSITE" id="PS51858"/>
    </source>
</evidence>
<sequence>MPSSTPTRRTPVYCNVYDMIPSNALTSIGYFMGIGVFHSGIEILDKEFNFGGHEYNFTGVFCVEPKVGPPGVVFKETVLVGFTTKTDQEINQVIQTLSKEFTGDSYTLLTRNCNHFSSEMAYRLTGSRPPAWINRAAKLGTMFPCVVPQGWVEPPSAEDEDMVRDRETLLPRQ</sequence>
<gene>
    <name evidence="5" type="ORF">K457DRAFT_106006</name>
</gene>
<comment type="similarity">
    <text evidence="1">Belongs to the DeSI family.</text>
</comment>
<keyword evidence="2" id="KW-0645">Protease</keyword>
<evidence type="ECO:0000313" key="6">
    <source>
        <dbReference type="Proteomes" id="UP000078512"/>
    </source>
</evidence>
<dbReference type="STRING" id="1314771.A0A197KD26"/>
<dbReference type="GO" id="GO:0101005">
    <property type="term" value="F:deubiquitinase activity"/>
    <property type="evidence" value="ECO:0007669"/>
    <property type="project" value="TreeGrafter"/>
</dbReference>
<dbReference type="Proteomes" id="UP000078512">
    <property type="component" value="Unassembled WGS sequence"/>
</dbReference>
<proteinExistence type="inferred from homology"/>
<dbReference type="InterPro" id="IPR042266">
    <property type="entry name" value="PPPDE_sf"/>
</dbReference>
<protein>
    <submittedName>
        <fullName evidence="5">DUF862-domain-containing protein</fullName>
    </submittedName>
</protein>
<dbReference type="PANTHER" id="PTHR12378:SF80">
    <property type="entry name" value="IP06716P-RELATED"/>
    <property type="match status" value="1"/>
</dbReference>
<evidence type="ECO:0000256" key="1">
    <source>
        <dbReference type="ARBA" id="ARBA00008140"/>
    </source>
</evidence>
<keyword evidence="6" id="KW-1185">Reference proteome</keyword>